<evidence type="ECO:0000313" key="2">
    <source>
        <dbReference type="Proteomes" id="UP000011618"/>
    </source>
</evidence>
<dbReference type="InterPro" id="IPR036390">
    <property type="entry name" value="WH_DNA-bd_sf"/>
</dbReference>
<evidence type="ECO:0008006" key="3">
    <source>
        <dbReference type="Google" id="ProtNLM"/>
    </source>
</evidence>
<dbReference type="InterPro" id="IPR036388">
    <property type="entry name" value="WH-like_DNA-bd_sf"/>
</dbReference>
<comment type="caution">
    <text evidence="1">The sequence shown here is derived from an EMBL/GenBank/DDBJ whole genome shotgun (WGS) entry which is preliminary data.</text>
</comment>
<dbReference type="PATRIC" id="fig|1227495.3.peg.797"/>
<accession>L9Z354</accession>
<dbReference type="SUPFAM" id="SSF46785">
    <property type="entry name" value="Winged helix' DNA-binding domain"/>
    <property type="match status" value="1"/>
</dbReference>
<protein>
    <recommendedName>
        <fullName evidence="3">PhiH1 repressor-like protein</fullName>
    </recommendedName>
</protein>
<sequence length="57" mass="6203">MIADALDRSNGYIGVRCRKLASYGLVERPSRGFYVITDAGTAYLEGELDASTLSDDE</sequence>
<dbReference type="Proteomes" id="UP000011618">
    <property type="component" value="Unassembled WGS sequence"/>
</dbReference>
<dbReference type="AlphaFoldDB" id="L9Z354"/>
<name>L9Z354_9EURY</name>
<gene>
    <name evidence="1" type="ORF">C487_04023</name>
</gene>
<dbReference type="EMBL" id="AOII01000031">
    <property type="protein sequence ID" value="ELY80945.1"/>
    <property type="molecule type" value="Genomic_DNA"/>
</dbReference>
<reference evidence="1 2" key="1">
    <citation type="journal article" date="2014" name="PLoS Genet.">
        <title>Phylogenetically driven sequencing of extremely halophilic archaea reveals strategies for static and dynamic osmo-response.</title>
        <authorList>
            <person name="Becker E.A."/>
            <person name="Seitzer P.M."/>
            <person name="Tritt A."/>
            <person name="Larsen D."/>
            <person name="Krusor M."/>
            <person name="Yao A.I."/>
            <person name="Wu D."/>
            <person name="Madern D."/>
            <person name="Eisen J.A."/>
            <person name="Darling A.E."/>
            <person name="Facciotti M.T."/>
        </authorList>
    </citation>
    <scope>NUCLEOTIDE SEQUENCE [LARGE SCALE GENOMIC DNA]</scope>
    <source>
        <strain evidence="1 2">DSM 3751</strain>
    </source>
</reference>
<proteinExistence type="predicted"/>
<dbReference type="Gene3D" id="1.10.10.10">
    <property type="entry name" value="Winged helix-like DNA-binding domain superfamily/Winged helix DNA-binding domain"/>
    <property type="match status" value="1"/>
</dbReference>
<organism evidence="1 2">
    <name type="scientific">Natrinema pallidum DSM 3751</name>
    <dbReference type="NCBI Taxonomy" id="1227495"/>
    <lineage>
        <taxon>Archaea</taxon>
        <taxon>Methanobacteriati</taxon>
        <taxon>Methanobacteriota</taxon>
        <taxon>Stenosarchaea group</taxon>
        <taxon>Halobacteria</taxon>
        <taxon>Halobacteriales</taxon>
        <taxon>Natrialbaceae</taxon>
        <taxon>Natrinema</taxon>
    </lineage>
</organism>
<evidence type="ECO:0000313" key="1">
    <source>
        <dbReference type="EMBL" id="ELY80945.1"/>
    </source>
</evidence>
<dbReference type="eggNOG" id="arCOG03924">
    <property type="taxonomic scope" value="Archaea"/>
</dbReference>